<evidence type="ECO:0000313" key="2">
    <source>
        <dbReference type="Proteomes" id="UP001595683"/>
    </source>
</evidence>
<reference evidence="2" key="1">
    <citation type="journal article" date="2019" name="Int. J. Syst. Evol. Microbiol.">
        <title>The Global Catalogue of Microorganisms (GCM) 10K type strain sequencing project: providing services to taxonomists for standard genome sequencing and annotation.</title>
        <authorList>
            <consortium name="The Broad Institute Genomics Platform"/>
            <consortium name="The Broad Institute Genome Sequencing Center for Infectious Disease"/>
            <person name="Wu L."/>
            <person name="Ma J."/>
        </authorList>
    </citation>
    <scope>NUCLEOTIDE SEQUENCE [LARGE SCALE GENOMIC DNA]</scope>
    <source>
        <strain evidence="2">KCTC 42224</strain>
    </source>
</reference>
<gene>
    <name evidence="1" type="ORF">ACFOOT_20110</name>
</gene>
<protein>
    <submittedName>
        <fullName evidence="1">Uncharacterized protein</fullName>
    </submittedName>
</protein>
<dbReference type="RefSeq" id="WP_191325734.1">
    <property type="nucleotide sequence ID" value="NZ_BMZP01000021.1"/>
</dbReference>
<name>A0ABV7V9W2_9SPHN</name>
<comment type="caution">
    <text evidence="1">The sequence shown here is derived from an EMBL/GenBank/DDBJ whole genome shotgun (WGS) entry which is preliminary data.</text>
</comment>
<accession>A0ABV7V9W2</accession>
<keyword evidence="2" id="KW-1185">Reference proteome</keyword>
<evidence type="ECO:0000313" key="1">
    <source>
        <dbReference type="EMBL" id="MFC3673732.1"/>
    </source>
</evidence>
<dbReference type="Proteomes" id="UP001595683">
    <property type="component" value="Unassembled WGS sequence"/>
</dbReference>
<proteinExistence type="predicted"/>
<organism evidence="1 2">
    <name type="scientific">Novosphingobium pokkalii</name>
    <dbReference type="NCBI Taxonomy" id="1770194"/>
    <lineage>
        <taxon>Bacteria</taxon>
        <taxon>Pseudomonadati</taxon>
        <taxon>Pseudomonadota</taxon>
        <taxon>Alphaproteobacteria</taxon>
        <taxon>Sphingomonadales</taxon>
        <taxon>Sphingomonadaceae</taxon>
        <taxon>Novosphingobium</taxon>
    </lineage>
</organism>
<dbReference type="EMBL" id="JBHRYE010000051">
    <property type="protein sequence ID" value="MFC3673732.1"/>
    <property type="molecule type" value="Genomic_DNA"/>
</dbReference>
<sequence>MHDQKFRDVHVHCTAPYRAGAKPRADKNPAASGIPYNLAFNLIGVTA</sequence>